<keyword evidence="3" id="KW-1185">Reference proteome</keyword>
<sequence>MRGHMNVIPSSNPCRRREPFSLPPCSHPIAAYMPTFVLPPRPAEYNRHLWVLRLSPPKSMYDKIVEADPVCPPVQSRPLTCDQRSPSVSSAARLLGGTPHRFAPEPQANTLYQSSSQLRRPWCQHPPRWHLVSVRATRNESKGSLQCIQETARMAHPRPPRHRISPPPQVRRSRPPRASQDARSFRSCLVRRVPR</sequence>
<gene>
    <name evidence="2" type="ORF">OH76DRAFT_748967</name>
</gene>
<dbReference type="EMBL" id="KZ857382">
    <property type="protein sequence ID" value="RDX55534.1"/>
    <property type="molecule type" value="Genomic_DNA"/>
</dbReference>
<reference evidence="2 3" key="1">
    <citation type="journal article" date="2018" name="Biotechnol. Biofuels">
        <title>Integrative visual omics of the white-rot fungus Polyporus brumalis exposes the biotechnological potential of its oxidative enzymes for delignifying raw plant biomass.</title>
        <authorList>
            <person name="Miyauchi S."/>
            <person name="Rancon A."/>
            <person name="Drula E."/>
            <person name="Hage H."/>
            <person name="Chaduli D."/>
            <person name="Favel A."/>
            <person name="Grisel S."/>
            <person name="Henrissat B."/>
            <person name="Herpoel-Gimbert I."/>
            <person name="Ruiz-Duenas F.J."/>
            <person name="Chevret D."/>
            <person name="Hainaut M."/>
            <person name="Lin J."/>
            <person name="Wang M."/>
            <person name="Pangilinan J."/>
            <person name="Lipzen A."/>
            <person name="Lesage-Meessen L."/>
            <person name="Navarro D."/>
            <person name="Riley R."/>
            <person name="Grigoriev I.V."/>
            <person name="Zhou S."/>
            <person name="Raouche S."/>
            <person name="Rosso M.N."/>
        </authorList>
    </citation>
    <scope>NUCLEOTIDE SEQUENCE [LARGE SCALE GENOMIC DNA]</scope>
    <source>
        <strain evidence="2 3">BRFM 1820</strain>
    </source>
</reference>
<evidence type="ECO:0000313" key="2">
    <source>
        <dbReference type="EMBL" id="RDX55534.1"/>
    </source>
</evidence>
<evidence type="ECO:0000313" key="3">
    <source>
        <dbReference type="Proteomes" id="UP000256964"/>
    </source>
</evidence>
<organism evidence="2 3">
    <name type="scientific">Lentinus brumalis</name>
    <dbReference type="NCBI Taxonomy" id="2498619"/>
    <lineage>
        <taxon>Eukaryota</taxon>
        <taxon>Fungi</taxon>
        <taxon>Dikarya</taxon>
        <taxon>Basidiomycota</taxon>
        <taxon>Agaricomycotina</taxon>
        <taxon>Agaricomycetes</taxon>
        <taxon>Polyporales</taxon>
        <taxon>Polyporaceae</taxon>
        <taxon>Lentinus</taxon>
    </lineage>
</organism>
<feature type="region of interest" description="Disordered" evidence="1">
    <location>
        <begin position="150"/>
        <end position="195"/>
    </location>
</feature>
<accession>A0A371DSQ4</accession>
<protein>
    <submittedName>
        <fullName evidence="2">Uncharacterized protein</fullName>
    </submittedName>
</protein>
<proteinExistence type="predicted"/>
<dbReference type="Proteomes" id="UP000256964">
    <property type="component" value="Unassembled WGS sequence"/>
</dbReference>
<feature type="compositionally biased region" description="Basic residues" evidence="1">
    <location>
        <begin position="155"/>
        <end position="164"/>
    </location>
</feature>
<name>A0A371DSQ4_9APHY</name>
<dbReference type="AlphaFoldDB" id="A0A371DSQ4"/>
<evidence type="ECO:0000256" key="1">
    <source>
        <dbReference type="SAM" id="MobiDB-lite"/>
    </source>
</evidence>